<reference evidence="3 4" key="1">
    <citation type="submission" date="2018-11" db="EMBL/GenBank/DDBJ databases">
        <authorList>
            <consortium name="Pathogen Informatics"/>
        </authorList>
    </citation>
    <scope>NUCLEOTIDE SEQUENCE [LARGE SCALE GENOMIC DNA]</scope>
</reference>
<feature type="domain" description="Origin recognition complex subunit 3 N-terminal" evidence="2">
    <location>
        <begin position="21"/>
        <end position="413"/>
    </location>
</feature>
<evidence type="ECO:0000313" key="4">
    <source>
        <dbReference type="Proteomes" id="UP000281553"/>
    </source>
</evidence>
<name>A0A3P6UC73_DIBLA</name>
<feature type="region of interest" description="Disordered" evidence="1">
    <location>
        <begin position="190"/>
        <end position="213"/>
    </location>
</feature>
<dbReference type="GO" id="GO:0005664">
    <property type="term" value="C:nuclear origin of replication recognition complex"/>
    <property type="evidence" value="ECO:0007669"/>
    <property type="project" value="InterPro"/>
</dbReference>
<dbReference type="EMBL" id="UYRU01045328">
    <property type="protein sequence ID" value="VDK89260.1"/>
    <property type="molecule type" value="Genomic_DNA"/>
</dbReference>
<dbReference type="GO" id="GO:0031261">
    <property type="term" value="C:DNA replication preinitiation complex"/>
    <property type="evidence" value="ECO:0007669"/>
    <property type="project" value="TreeGrafter"/>
</dbReference>
<evidence type="ECO:0000256" key="1">
    <source>
        <dbReference type="SAM" id="MobiDB-lite"/>
    </source>
</evidence>
<dbReference type="Proteomes" id="UP000281553">
    <property type="component" value="Unassembled WGS sequence"/>
</dbReference>
<dbReference type="GO" id="GO:0006270">
    <property type="term" value="P:DNA replication initiation"/>
    <property type="evidence" value="ECO:0007669"/>
    <property type="project" value="TreeGrafter"/>
</dbReference>
<dbReference type="GO" id="GO:0003688">
    <property type="term" value="F:DNA replication origin binding"/>
    <property type="evidence" value="ECO:0007669"/>
    <property type="project" value="TreeGrafter"/>
</dbReference>
<organism evidence="3 4">
    <name type="scientific">Dibothriocephalus latus</name>
    <name type="common">Fish tapeworm</name>
    <name type="synonym">Diphyllobothrium latum</name>
    <dbReference type="NCBI Taxonomy" id="60516"/>
    <lineage>
        <taxon>Eukaryota</taxon>
        <taxon>Metazoa</taxon>
        <taxon>Spiralia</taxon>
        <taxon>Lophotrochozoa</taxon>
        <taxon>Platyhelminthes</taxon>
        <taxon>Cestoda</taxon>
        <taxon>Eucestoda</taxon>
        <taxon>Diphyllobothriidea</taxon>
        <taxon>Diphyllobothriidae</taxon>
        <taxon>Dibothriocephalus</taxon>
    </lineage>
</organism>
<keyword evidence="4" id="KW-1185">Reference proteome</keyword>
<dbReference type="InterPro" id="IPR020795">
    <property type="entry name" value="ORC3"/>
</dbReference>
<protein>
    <recommendedName>
        <fullName evidence="2">Origin recognition complex subunit 3 N-terminal domain-containing protein</fullName>
    </recommendedName>
</protein>
<gene>
    <name evidence="3" type="ORF">DILT_LOCUS4355</name>
</gene>
<dbReference type="OrthoDB" id="10265211at2759"/>
<dbReference type="PANTHER" id="PTHR12748">
    <property type="entry name" value="ORIGIN RECOGNITION COMPLEX SUBUNIT 3"/>
    <property type="match status" value="1"/>
</dbReference>
<dbReference type="AlphaFoldDB" id="A0A3P6UC73"/>
<evidence type="ECO:0000259" key="2">
    <source>
        <dbReference type="Pfam" id="PF07034"/>
    </source>
</evidence>
<dbReference type="GO" id="GO:0005656">
    <property type="term" value="C:nuclear pre-replicative complex"/>
    <property type="evidence" value="ECO:0007669"/>
    <property type="project" value="TreeGrafter"/>
</dbReference>
<dbReference type="PANTHER" id="PTHR12748:SF0">
    <property type="entry name" value="ORIGIN RECOGNITION COMPLEX SUBUNIT 3"/>
    <property type="match status" value="1"/>
</dbReference>
<evidence type="ECO:0000313" key="3">
    <source>
        <dbReference type="EMBL" id="VDK89260.1"/>
    </source>
</evidence>
<sequence length="523" mass="57380">MEVFAKTRQCSASLPSSNELAFTQDWSNITKAVERKLSTVSQNLTRSVAGYVVKVSGEASISSGQIPTALVLASVNTPDHSALYGQLRELIISEGGIVALLESDTDVSTARGIIAAMYNQLNSSNEPSFSELEQNSPKRRSTLDLPTSLKSTFLAISLWYDVNLLFPPPLQILELMTDISANQKLKSRKPLLPQTSNHPTEAALTKQKTAATPSHYHKRTTMDRRKSATPKKDAVSAIAAVPKVSKRLSMNVRNSSSGGTANAPVLRPLVVVIPAIETISATVLRDFIELAFVYSSTCATSQPSSDEGNCLLGRQNMFGALPIRFVFGLSGAADLGLEVRCDAMTLSRLAIKRFKIPSPAVFLQAALTEMIHTPGFRMSRCMLNFVVDSVYMCVDYSIENFLKRTKACMLLHYQNLRHPQLLQALDISSSYIHSLNYEDLTELVATYPSLAEIVAEAPADILCARLTECLKSHWLSQLLLPRILSWILALFACLEIRPLPSTVSCVPKPLIEELGHAHPNFYP</sequence>
<dbReference type="Pfam" id="PF07034">
    <property type="entry name" value="ORC3_N"/>
    <property type="match status" value="1"/>
</dbReference>
<dbReference type="InterPro" id="IPR045667">
    <property type="entry name" value="ORC3_N"/>
</dbReference>
<proteinExistence type="predicted"/>
<accession>A0A3P6UC73</accession>